<reference evidence="3 4" key="1">
    <citation type="submission" date="2020-07" db="EMBL/GenBank/DDBJ databases">
        <title>Genomic Encyclopedia of Type Strains, Phase IV (KMG-V): Genome sequencing to study the core and pangenomes of soil and plant-associated prokaryotes.</title>
        <authorList>
            <person name="Whitman W."/>
        </authorList>
    </citation>
    <scope>NUCLEOTIDE SEQUENCE [LARGE SCALE GENOMIC DNA]</scope>
    <source>
        <strain evidence="3 4">AN3</strain>
    </source>
</reference>
<dbReference type="AlphaFoldDB" id="A0A839F076"/>
<dbReference type="CDD" id="cd01004">
    <property type="entry name" value="PBP2_MidA_like"/>
    <property type="match status" value="1"/>
</dbReference>
<accession>A0A839F076</accession>
<evidence type="ECO:0000313" key="4">
    <source>
        <dbReference type="Proteomes" id="UP000549052"/>
    </source>
</evidence>
<dbReference type="Gene3D" id="3.40.190.10">
    <property type="entry name" value="Periplasmic binding protein-like II"/>
    <property type="match status" value="2"/>
</dbReference>
<dbReference type="SMART" id="SM00062">
    <property type="entry name" value="PBPb"/>
    <property type="match status" value="1"/>
</dbReference>
<evidence type="ECO:0000256" key="1">
    <source>
        <dbReference type="ARBA" id="ARBA00022729"/>
    </source>
</evidence>
<dbReference type="PANTHER" id="PTHR35936">
    <property type="entry name" value="MEMBRANE-BOUND LYTIC MUREIN TRANSGLYCOSYLASE F"/>
    <property type="match status" value="1"/>
</dbReference>
<feature type="domain" description="Solute-binding protein family 3/N-terminal" evidence="2">
    <location>
        <begin position="63"/>
        <end position="295"/>
    </location>
</feature>
<dbReference type="Proteomes" id="UP000549052">
    <property type="component" value="Unassembled WGS sequence"/>
</dbReference>
<protein>
    <submittedName>
        <fullName evidence="3">Polar amino acid transport system substrate-binding protein</fullName>
    </submittedName>
</protein>
<evidence type="ECO:0000313" key="3">
    <source>
        <dbReference type="EMBL" id="MBA8882007.1"/>
    </source>
</evidence>
<dbReference type="Pfam" id="PF00497">
    <property type="entry name" value="SBP_bac_3"/>
    <property type="match status" value="1"/>
</dbReference>
<gene>
    <name evidence="3" type="ORF">FHW16_005755</name>
</gene>
<sequence length="311" mass="33432">MTFRPNLVSFALAVLIATVSGIVIAHAGGFDLSPDQSGRVRAEKSEKVIASVPATFKFVSDNTLTIGISVAHPPLSTYATDAKTVVGYDPDFAQLVADVLGKKLELVPIAWADWPLGLESGKFDAVISNVGVTEQRKEKFDFSTYRLGLHGFYVKADSPITSIKEPKDIAGLKIITGSGTIQEKILLEWDKQNVVKGLKPAELQYYDDDAVSALAIQSGRADAEFNPNATQAYRAAIDHKIKLVGTINAGWPLIADVAITTRKGSGIADSLTAAINELIADGKYAKTLERWQLSPEALDKSRTNPPGLPKI</sequence>
<dbReference type="PANTHER" id="PTHR35936:SF19">
    <property type="entry name" value="AMINO-ACID-BINDING PROTEIN YXEM-RELATED"/>
    <property type="match status" value="1"/>
</dbReference>
<name>A0A839F076_9HYPH</name>
<evidence type="ECO:0000259" key="2">
    <source>
        <dbReference type="SMART" id="SM00062"/>
    </source>
</evidence>
<dbReference type="RefSeq" id="WP_182552706.1">
    <property type="nucleotide sequence ID" value="NZ_JACGXN010000020.1"/>
</dbReference>
<organism evidence="3 4">
    <name type="scientific">Phyllobacterium myrsinacearum</name>
    <dbReference type="NCBI Taxonomy" id="28101"/>
    <lineage>
        <taxon>Bacteria</taxon>
        <taxon>Pseudomonadati</taxon>
        <taxon>Pseudomonadota</taxon>
        <taxon>Alphaproteobacteria</taxon>
        <taxon>Hyphomicrobiales</taxon>
        <taxon>Phyllobacteriaceae</taxon>
        <taxon>Phyllobacterium</taxon>
    </lineage>
</organism>
<dbReference type="SUPFAM" id="SSF53850">
    <property type="entry name" value="Periplasmic binding protein-like II"/>
    <property type="match status" value="1"/>
</dbReference>
<proteinExistence type="predicted"/>
<dbReference type="EMBL" id="JACGXN010000020">
    <property type="protein sequence ID" value="MBA8882007.1"/>
    <property type="molecule type" value="Genomic_DNA"/>
</dbReference>
<comment type="caution">
    <text evidence="3">The sequence shown here is derived from an EMBL/GenBank/DDBJ whole genome shotgun (WGS) entry which is preliminary data.</text>
</comment>
<dbReference type="InterPro" id="IPR001638">
    <property type="entry name" value="Solute-binding_3/MltF_N"/>
</dbReference>
<keyword evidence="1" id="KW-0732">Signal</keyword>
<keyword evidence="4" id="KW-1185">Reference proteome</keyword>